<dbReference type="AlphaFoldDB" id="A0A9X0QK56"/>
<name>A0A9X0QK56_9BACT</name>
<evidence type="ECO:0000313" key="1">
    <source>
        <dbReference type="EMBL" id="MBB5331783.1"/>
    </source>
</evidence>
<protein>
    <submittedName>
        <fullName evidence="1">Uncharacterized protein</fullName>
    </submittedName>
</protein>
<comment type="caution">
    <text evidence="1">The sequence shown here is derived from an EMBL/GenBank/DDBJ whole genome shotgun (WGS) entry which is preliminary data.</text>
</comment>
<evidence type="ECO:0000313" key="2">
    <source>
        <dbReference type="Proteomes" id="UP000535182"/>
    </source>
</evidence>
<proteinExistence type="predicted"/>
<dbReference type="Proteomes" id="UP000535182">
    <property type="component" value="Unassembled WGS sequence"/>
</dbReference>
<keyword evidence="2" id="KW-1185">Reference proteome</keyword>
<dbReference type="EMBL" id="JACHEB010000018">
    <property type="protein sequence ID" value="MBB5331783.1"/>
    <property type="molecule type" value="Genomic_DNA"/>
</dbReference>
<organism evidence="1 2">
    <name type="scientific">Tunturiibacter gelidiferens</name>
    <dbReference type="NCBI Taxonomy" id="3069689"/>
    <lineage>
        <taxon>Bacteria</taxon>
        <taxon>Pseudomonadati</taxon>
        <taxon>Acidobacteriota</taxon>
        <taxon>Terriglobia</taxon>
        <taxon>Terriglobales</taxon>
        <taxon>Acidobacteriaceae</taxon>
        <taxon>Tunturiibacter</taxon>
    </lineage>
</organism>
<sequence length="94" mass="10392">MIYRLAFLHTKDGYLKITAAAKGAPTLTSIHLNPGVFGVAAKIANLSAEQVEDLSWTAERAWNNDDIDVCCEAIELDADQLKSLGFIEDWRRIA</sequence>
<accession>A0A9X0QK56</accession>
<reference evidence="1 2" key="1">
    <citation type="submission" date="2020-08" db="EMBL/GenBank/DDBJ databases">
        <title>Genomic Encyclopedia of Type Strains, Phase IV (KMG-V): Genome sequencing to study the core and pangenomes of soil and plant-associated prokaryotes.</title>
        <authorList>
            <person name="Whitman W."/>
        </authorList>
    </citation>
    <scope>NUCLEOTIDE SEQUENCE [LARGE SCALE GENOMIC DNA]</scope>
    <source>
        <strain evidence="1 2">X5P2</strain>
    </source>
</reference>
<gene>
    <name evidence="1" type="ORF">HDF14_005432</name>
</gene>